<protein>
    <submittedName>
        <fullName evidence="2">Uncharacterized protein</fullName>
    </submittedName>
</protein>
<proteinExistence type="predicted"/>
<dbReference type="Proteomes" id="UP000198734">
    <property type="component" value="Unassembled WGS sequence"/>
</dbReference>
<gene>
    <name evidence="2" type="ORF">SAMN05421670_2834</name>
</gene>
<feature type="chain" id="PRO_5011499380" evidence="1">
    <location>
        <begin position="22"/>
        <end position="40"/>
    </location>
</feature>
<accession>A0A1I5ZN73</accession>
<dbReference type="EMBL" id="FOXU01000005">
    <property type="protein sequence ID" value="SFQ57911.1"/>
    <property type="molecule type" value="Genomic_DNA"/>
</dbReference>
<evidence type="ECO:0000313" key="2">
    <source>
        <dbReference type="EMBL" id="SFQ57911.1"/>
    </source>
</evidence>
<reference evidence="3" key="1">
    <citation type="submission" date="2016-10" db="EMBL/GenBank/DDBJ databases">
        <authorList>
            <person name="Varghese N."/>
            <person name="Submissions S."/>
        </authorList>
    </citation>
    <scope>NUCLEOTIDE SEQUENCE [LARGE SCALE GENOMIC DNA]</scope>
    <source>
        <strain evidence="3">DSM 11706</strain>
    </source>
</reference>
<feature type="signal peptide" evidence="1">
    <location>
        <begin position="1"/>
        <end position="21"/>
    </location>
</feature>
<keyword evidence="1" id="KW-0732">Signal</keyword>
<dbReference type="AlphaFoldDB" id="A0A1I5ZN73"/>
<name>A0A1I5ZN73_9BACI</name>
<organism evidence="2 3">
    <name type="scientific">Psychrobacillus psychrotolerans</name>
    <dbReference type="NCBI Taxonomy" id="126156"/>
    <lineage>
        <taxon>Bacteria</taxon>
        <taxon>Bacillati</taxon>
        <taxon>Bacillota</taxon>
        <taxon>Bacilli</taxon>
        <taxon>Bacillales</taxon>
        <taxon>Bacillaceae</taxon>
        <taxon>Psychrobacillus</taxon>
    </lineage>
</organism>
<keyword evidence="3" id="KW-1185">Reference proteome</keyword>
<evidence type="ECO:0000256" key="1">
    <source>
        <dbReference type="SAM" id="SignalP"/>
    </source>
</evidence>
<evidence type="ECO:0000313" key="3">
    <source>
        <dbReference type="Proteomes" id="UP000198734"/>
    </source>
</evidence>
<sequence length="40" mass="4441">MKKVVFGVLLCFVLFTFPVLSSTHSTEDDKPKITSIGELI</sequence>
<dbReference type="STRING" id="126156.SAMN05421670_2834"/>
<dbReference type="RefSeq" id="WP_281249753.1">
    <property type="nucleotide sequence ID" value="NZ_CP183885.1"/>
</dbReference>